<name>A0ABT7L557_9BACI</name>
<dbReference type="EMBL" id="JASTZU010000036">
    <property type="protein sequence ID" value="MDL4841001.1"/>
    <property type="molecule type" value="Genomic_DNA"/>
</dbReference>
<sequence length="127" mass="14392">MHDVKVIEKSKNIFGLSWIGNVTPDDVQQVNKKLADIFRSSHTKTFDLIVDMNEITVLLPETQKEIVAHQEWLLESGMKRAAVVVSSALAKLQLKRTAKESSNGNEFHFSTYEEALEFLSEEKQSIS</sequence>
<comment type="caution">
    <text evidence="1">The sequence shown here is derived from an EMBL/GenBank/DDBJ whole genome shotgun (WGS) entry which is preliminary data.</text>
</comment>
<gene>
    <name evidence="1" type="ORF">QQS35_11120</name>
</gene>
<dbReference type="RefSeq" id="WP_285932174.1">
    <property type="nucleotide sequence ID" value="NZ_JASTZU010000036.1"/>
</dbReference>
<keyword evidence="2" id="KW-1185">Reference proteome</keyword>
<dbReference type="Pfam" id="PF11964">
    <property type="entry name" value="SpoIIAA-like"/>
    <property type="match status" value="1"/>
</dbReference>
<proteinExistence type="predicted"/>
<accession>A0ABT7L557</accession>
<evidence type="ECO:0000313" key="1">
    <source>
        <dbReference type="EMBL" id="MDL4841001.1"/>
    </source>
</evidence>
<reference evidence="1 2" key="1">
    <citation type="submission" date="2023-06" db="EMBL/GenBank/DDBJ databases">
        <title>Aquibacillus rhizosphaerae LR5S19.</title>
        <authorList>
            <person name="Sun J.-Q."/>
        </authorList>
    </citation>
    <scope>NUCLEOTIDE SEQUENCE [LARGE SCALE GENOMIC DNA]</scope>
    <source>
        <strain evidence="1 2">LR5S19</strain>
    </source>
</reference>
<protein>
    <submittedName>
        <fullName evidence="1">STAS/SEC14 domain-containing protein</fullName>
    </submittedName>
</protein>
<evidence type="ECO:0000313" key="2">
    <source>
        <dbReference type="Proteomes" id="UP001235343"/>
    </source>
</evidence>
<dbReference type="InterPro" id="IPR038396">
    <property type="entry name" value="SpoIIAA-like_sf"/>
</dbReference>
<dbReference type="InterPro" id="IPR021866">
    <property type="entry name" value="SpoIIAA-like"/>
</dbReference>
<dbReference type="Gene3D" id="3.40.50.10600">
    <property type="entry name" value="SpoIIaa-like domains"/>
    <property type="match status" value="1"/>
</dbReference>
<dbReference type="Proteomes" id="UP001235343">
    <property type="component" value="Unassembled WGS sequence"/>
</dbReference>
<organism evidence="1 2">
    <name type="scientific">Aquibacillus rhizosphaerae</name>
    <dbReference type="NCBI Taxonomy" id="3051431"/>
    <lineage>
        <taxon>Bacteria</taxon>
        <taxon>Bacillati</taxon>
        <taxon>Bacillota</taxon>
        <taxon>Bacilli</taxon>
        <taxon>Bacillales</taxon>
        <taxon>Bacillaceae</taxon>
        <taxon>Aquibacillus</taxon>
    </lineage>
</organism>